<feature type="coiled-coil region" evidence="4">
    <location>
        <begin position="102"/>
        <end position="129"/>
    </location>
</feature>
<protein>
    <submittedName>
        <fullName evidence="6">FadR family transcriptional regulator</fullName>
    </submittedName>
</protein>
<evidence type="ECO:0000313" key="7">
    <source>
        <dbReference type="Proteomes" id="UP000824220"/>
    </source>
</evidence>
<evidence type="ECO:0000313" key="6">
    <source>
        <dbReference type="EMBL" id="HJA04507.1"/>
    </source>
</evidence>
<dbReference type="CDD" id="cd07377">
    <property type="entry name" value="WHTH_GntR"/>
    <property type="match status" value="1"/>
</dbReference>
<dbReference type="PROSITE" id="PS50949">
    <property type="entry name" value="HTH_GNTR"/>
    <property type="match status" value="1"/>
</dbReference>
<reference evidence="6" key="1">
    <citation type="journal article" date="2021" name="PeerJ">
        <title>Extensive microbial diversity within the chicken gut microbiome revealed by metagenomics and culture.</title>
        <authorList>
            <person name="Gilroy R."/>
            <person name="Ravi A."/>
            <person name="Getino M."/>
            <person name="Pursley I."/>
            <person name="Horton D.L."/>
            <person name="Alikhan N.F."/>
            <person name="Baker D."/>
            <person name="Gharbi K."/>
            <person name="Hall N."/>
            <person name="Watson M."/>
            <person name="Adriaenssens E.M."/>
            <person name="Foster-Nyarko E."/>
            <person name="Jarju S."/>
            <person name="Secka A."/>
            <person name="Antonio M."/>
            <person name="Oren A."/>
            <person name="Chaudhuri R.R."/>
            <person name="La Ragione R."/>
            <person name="Hildebrand F."/>
            <person name="Pallen M.J."/>
        </authorList>
    </citation>
    <scope>NUCLEOTIDE SEQUENCE</scope>
    <source>
        <strain evidence="6">ChiHjej8B7-3636</strain>
    </source>
</reference>
<reference evidence="6" key="2">
    <citation type="submission" date="2021-04" db="EMBL/GenBank/DDBJ databases">
        <authorList>
            <person name="Gilroy R."/>
        </authorList>
    </citation>
    <scope>NUCLEOTIDE SEQUENCE</scope>
    <source>
        <strain evidence="6">ChiHjej8B7-3636</strain>
    </source>
</reference>
<gene>
    <name evidence="6" type="ORF">H9800_06550</name>
</gene>
<sequence length="245" mass="26780">MSTSMPPRTPRTRAPIERIGLTVLREIVESIVVGDYQPETPMPTEAVLSDQFGVSRTVVRESMKRLQEKGMVTVAQGRGTSVNPRTSWNMLDPLVIEALVQNDETLKVLDDLSATRAALEAEMASAASRTRDDEGLTALREALAAMTENIADSAAFREADVRFHHTVMAMSGNGLAENIARVLVAHAIGSDRFTGHDPAHSFELTLGEHERITEAIAAGEPDAARSAMRAHIVDSWERRREPDNA</sequence>
<keyword evidence="4" id="KW-0175">Coiled coil</keyword>
<dbReference type="PANTHER" id="PTHR43537:SF44">
    <property type="entry name" value="GNTR FAMILY REGULATORY PROTEIN"/>
    <property type="match status" value="1"/>
</dbReference>
<feature type="domain" description="HTH gntR-type" evidence="5">
    <location>
        <begin position="17"/>
        <end position="85"/>
    </location>
</feature>
<name>A0A9D2H4I1_9MICO</name>
<evidence type="ECO:0000256" key="3">
    <source>
        <dbReference type="ARBA" id="ARBA00023163"/>
    </source>
</evidence>
<dbReference type="InterPro" id="IPR036388">
    <property type="entry name" value="WH-like_DNA-bd_sf"/>
</dbReference>
<dbReference type="PANTHER" id="PTHR43537">
    <property type="entry name" value="TRANSCRIPTIONAL REGULATOR, GNTR FAMILY"/>
    <property type="match status" value="1"/>
</dbReference>
<dbReference type="GO" id="GO:0003677">
    <property type="term" value="F:DNA binding"/>
    <property type="evidence" value="ECO:0007669"/>
    <property type="project" value="UniProtKB-KW"/>
</dbReference>
<organism evidence="6 7">
    <name type="scientific">Candidatus Microbacterium stercoravium</name>
    <dbReference type="NCBI Taxonomy" id="2838697"/>
    <lineage>
        <taxon>Bacteria</taxon>
        <taxon>Bacillati</taxon>
        <taxon>Actinomycetota</taxon>
        <taxon>Actinomycetes</taxon>
        <taxon>Micrococcales</taxon>
        <taxon>Microbacteriaceae</taxon>
        <taxon>Microbacterium</taxon>
    </lineage>
</organism>
<dbReference type="SMART" id="SM00345">
    <property type="entry name" value="HTH_GNTR"/>
    <property type="match status" value="1"/>
</dbReference>
<comment type="caution">
    <text evidence="6">The sequence shown here is derived from an EMBL/GenBank/DDBJ whole genome shotgun (WGS) entry which is preliminary data.</text>
</comment>
<dbReference type="InterPro" id="IPR011711">
    <property type="entry name" value="GntR_C"/>
</dbReference>
<keyword evidence="2" id="KW-0238">DNA-binding</keyword>
<dbReference type="SMART" id="SM00895">
    <property type="entry name" value="FCD"/>
    <property type="match status" value="1"/>
</dbReference>
<proteinExistence type="predicted"/>
<dbReference type="Pfam" id="PF00392">
    <property type="entry name" value="GntR"/>
    <property type="match status" value="1"/>
</dbReference>
<dbReference type="GO" id="GO:0003700">
    <property type="term" value="F:DNA-binding transcription factor activity"/>
    <property type="evidence" value="ECO:0007669"/>
    <property type="project" value="InterPro"/>
</dbReference>
<dbReference type="Gene3D" id="1.10.10.10">
    <property type="entry name" value="Winged helix-like DNA-binding domain superfamily/Winged helix DNA-binding domain"/>
    <property type="match status" value="1"/>
</dbReference>
<dbReference type="EMBL" id="DXAM01000092">
    <property type="protein sequence ID" value="HJA04507.1"/>
    <property type="molecule type" value="Genomic_DNA"/>
</dbReference>
<dbReference type="Pfam" id="PF07729">
    <property type="entry name" value="FCD"/>
    <property type="match status" value="1"/>
</dbReference>
<dbReference type="SUPFAM" id="SSF48008">
    <property type="entry name" value="GntR ligand-binding domain-like"/>
    <property type="match status" value="1"/>
</dbReference>
<evidence type="ECO:0000256" key="1">
    <source>
        <dbReference type="ARBA" id="ARBA00023015"/>
    </source>
</evidence>
<dbReference type="AlphaFoldDB" id="A0A9D2H4I1"/>
<keyword evidence="1" id="KW-0805">Transcription regulation</keyword>
<keyword evidence="3" id="KW-0804">Transcription</keyword>
<dbReference type="Gene3D" id="1.20.120.530">
    <property type="entry name" value="GntR ligand-binding domain-like"/>
    <property type="match status" value="1"/>
</dbReference>
<evidence type="ECO:0000259" key="5">
    <source>
        <dbReference type="PROSITE" id="PS50949"/>
    </source>
</evidence>
<dbReference type="InterPro" id="IPR008920">
    <property type="entry name" value="TF_FadR/GntR_C"/>
</dbReference>
<dbReference type="PRINTS" id="PR00035">
    <property type="entry name" value="HTHGNTR"/>
</dbReference>
<dbReference type="SUPFAM" id="SSF46785">
    <property type="entry name" value="Winged helix' DNA-binding domain"/>
    <property type="match status" value="1"/>
</dbReference>
<dbReference type="Proteomes" id="UP000824220">
    <property type="component" value="Unassembled WGS sequence"/>
</dbReference>
<evidence type="ECO:0000256" key="2">
    <source>
        <dbReference type="ARBA" id="ARBA00023125"/>
    </source>
</evidence>
<evidence type="ECO:0000256" key="4">
    <source>
        <dbReference type="SAM" id="Coils"/>
    </source>
</evidence>
<dbReference type="InterPro" id="IPR000524">
    <property type="entry name" value="Tscrpt_reg_HTH_GntR"/>
</dbReference>
<accession>A0A9D2H4I1</accession>
<dbReference type="InterPro" id="IPR036390">
    <property type="entry name" value="WH_DNA-bd_sf"/>
</dbReference>